<feature type="region of interest" description="Disordered" evidence="2">
    <location>
        <begin position="1250"/>
        <end position="1288"/>
    </location>
</feature>
<dbReference type="FunFam" id="1.25.40.20:FF:001224">
    <property type="entry name" value="Ankyrin repeat domain 27"/>
    <property type="match status" value="1"/>
</dbReference>
<dbReference type="CDD" id="cd22886">
    <property type="entry name" value="ANKRD27_zf2"/>
    <property type="match status" value="1"/>
</dbReference>
<feature type="compositionally biased region" description="Low complexity" evidence="2">
    <location>
        <begin position="391"/>
        <end position="405"/>
    </location>
</feature>
<dbReference type="Gene3D" id="1.25.40.20">
    <property type="entry name" value="Ankyrin repeat-containing domain"/>
    <property type="match status" value="4"/>
</dbReference>
<dbReference type="Gene3D" id="1.20.1050.80">
    <property type="entry name" value="VPS9 domain"/>
    <property type="match status" value="1"/>
</dbReference>
<dbReference type="GO" id="GO:0030133">
    <property type="term" value="C:transport vesicle"/>
    <property type="evidence" value="ECO:0000318"/>
    <property type="project" value="GO_Central"/>
</dbReference>
<dbReference type="PANTHER" id="PTHR24170">
    <property type="entry name" value="ANKYRIN REPEAT DOMAIN-CONTAINING PROTEIN 27"/>
    <property type="match status" value="1"/>
</dbReference>
<proteinExistence type="predicted"/>
<feature type="repeat" description="ANK" evidence="1">
    <location>
        <begin position="874"/>
        <end position="898"/>
    </location>
</feature>
<dbReference type="GO" id="GO:0045022">
    <property type="term" value="P:early endosome to late endosome transport"/>
    <property type="evidence" value="ECO:0000318"/>
    <property type="project" value="GO_Central"/>
</dbReference>
<dbReference type="FunFam" id="1.25.40.20:FF:001051">
    <property type="entry name" value="Ankyrin repeat domain-containing protein 27-like Protein"/>
    <property type="match status" value="1"/>
</dbReference>
<dbReference type="OMA" id="AMETYIM"/>
<dbReference type="OrthoDB" id="411646at2759"/>
<dbReference type="CTD" id="84079"/>
<dbReference type="GO" id="GO:0043005">
    <property type="term" value="C:neuron projection"/>
    <property type="evidence" value="ECO:0000318"/>
    <property type="project" value="GO_Central"/>
</dbReference>
<organism evidence="4 5">
    <name type="scientific">Strongylocentrotus purpuratus</name>
    <name type="common">Purple sea urchin</name>
    <dbReference type="NCBI Taxonomy" id="7668"/>
    <lineage>
        <taxon>Eukaryota</taxon>
        <taxon>Metazoa</taxon>
        <taxon>Echinodermata</taxon>
        <taxon>Eleutherozoa</taxon>
        <taxon>Echinozoa</taxon>
        <taxon>Echinoidea</taxon>
        <taxon>Euechinoidea</taxon>
        <taxon>Echinacea</taxon>
        <taxon>Camarodonta</taxon>
        <taxon>Echinidea</taxon>
        <taxon>Strongylocentrotidae</taxon>
        <taxon>Strongylocentrotus</taxon>
    </lineage>
</organism>
<dbReference type="GO" id="GO:0097422">
    <property type="term" value="C:tubular endosome"/>
    <property type="evidence" value="ECO:0000318"/>
    <property type="project" value="GO_Central"/>
</dbReference>
<dbReference type="GeneID" id="589141"/>
<dbReference type="EnsemblMetazoa" id="XM_030975287">
    <property type="protein sequence ID" value="XP_030831147"/>
    <property type="gene ID" value="LOC589141"/>
</dbReference>
<evidence type="ECO:0000256" key="1">
    <source>
        <dbReference type="PROSITE-ProRule" id="PRU00023"/>
    </source>
</evidence>
<feature type="repeat" description="ANK" evidence="1">
    <location>
        <begin position="841"/>
        <end position="873"/>
    </location>
</feature>
<dbReference type="Pfam" id="PF02204">
    <property type="entry name" value="VPS9"/>
    <property type="match status" value="1"/>
</dbReference>
<dbReference type="KEGG" id="spu:589141"/>
<dbReference type="InterPro" id="IPR002110">
    <property type="entry name" value="Ankyrin_rpt"/>
</dbReference>
<dbReference type="InterPro" id="IPR051248">
    <property type="entry name" value="UPF0507/Ank_repeat_27"/>
</dbReference>
<feature type="compositionally biased region" description="Pro residues" evidence="2">
    <location>
        <begin position="970"/>
        <end position="981"/>
    </location>
</feature>
<feature type="repeat" description="ANK" evidence="1">
    <location>
        <begin position="773"/>
        <end position="805"/>
    </location>
</feature>
<feature type="repeat" description="ANK" evidence="1">
    <location>
        <begin position="486"/>
        <end position="518"/>
    </location>
</feature>
<dbReference type="PANTHER" id="PTHR24170:SF2">
    <property type="entry name" value="ANKYRIN REPEAT DOMAIN-CONTAINING PROTEIN 27"/>
    <property type="match status" value="1"/>
</dbReference>
<dbReference type="InterPro" id="IPR003123">
    <property type="entry name" value="VPS9"/>
</dbReference>
<feature type="region of interest" description="Disordered" evidence="2">
    <location>
        <begin position="930"/>
        <end position="987"/>
    </location>
</feature>
<sequence length="1304" mass="145162">MERSYDEDITENRFFTTLQNKHKHLYQQATQQRFMICVPRTGVFTRISLSQNDFENHILRQEDEQLSIYETLNKKKAKVTGIAITTGEGFKESRSVHILFDETFYNANEESFRVLCIDRLLEGGTNNIEDPVLTCLETYEDCCEFLWGNKHSKTSQKKVDDLMEHFCSTSQKADTLRQIIDATSTLFTKCIQIALKDVVLRTMQKNAGHMDNLKIAMETYIMNGIYTKVFKAVSQFYAVEDANLNKITRNLSELQVKDVGVRLEFTTNVPRARREMSTINKFSTPLCKMQCLRKTVLAITQQGFRGKINDSARAMSSDDLLPLLVFLVVKSDIPNWLANLSYMQNFCLSNFAGGEFGFYMASIEAAVEHVKSGAMSNSTPATPISIDHSRFSLPPSSPSKSGSEPLWQKIDASDHENTPAVDILFQRVMEGNKNEVEAMLEASSTDYSWLISKMCHPLCSCDSCEQILASKRNDPRAVSASSRDNRGCTPMHAAAAYGHPEVISTLMRRGGEVNVTDYHGSTPLHLGCQRGHQDVTLLLLAKGSLVSIEDNDGNRPLHLCCANGHEECVKALLYSTRPSQRVSINATNTRGDTALHLASRWGYANIVSLLIDHGASVEARNRRQETALMCSHNINISRTILFSTQDESDQGSMSSYATSPPIASILSTLGDEDNQVTPIKVSITKLTKKLQPAQKEVEKLLRSVADGDILMMKHHLGWLSDDDYDDDDDEDNDHIPLDSKLCHPLCQCSKCAMLQKRTTVSASGLSVNSRNQEGYTALHVAALHGHEALVDVLLRRGASVNQKNGSSQQCTPLHLACQCNHPKIVSKLLQHAAKCNIKDVRGNTPLHYCCLNGHLGPAEALLQHGANVNQTNQRGNTPLHEAARFNFTPLVKLLLDSGQANPHCRNKAQQIPLRLTQKRSDIARMLKAAMRRDDDLESVTSTETNTSSGSSQTDPLESIRETGQFSNNSAPPPPLTPPPRPLNNEHVLPRPLSVHDLFNYFCDTDRTTMRALNQSIREFEPARQLRHVEIEDKHQENWNLYLKQQLEIQHFDRRKLRRAKTQDKSGSFFNMIKEELSNTSHIENTDTDSDSDHVMPEAQEDDQDPGYHGNSVERRGDGTPTELDTIDRNGDGLHGVVDASNISKRSSQSEDVGACLGEGGHDETKVHNQISDLEEENNSALISETLSSDTNSAVPWSDAEHRKLENQSQSNNSNSNSESIGTSVTQEDNVSSNGAVSVSANTLDCGCVQTRDSHEDNQRGRGTVHDDDAYHSNQDRGREHPGVGCFKTPLSADSAINRVCQDEE</sequence>
<feature type="region of interest" description="Disordered" evidence="2">
    <location>
        <begin position="1074"/>
        <end position="1163"/>
    </location>
</feature>
<evidence type="ECO:0000313" key="5">
    <source>
        <dbReference type="Proteomes" id="UP000007110"/>
    </source>
</evidence>
<feature type="compositionally biased region" description="Low complexity" evidence="2">
    <location>
        <begin position="1206"/>
        <end position="1219"/>
    </location>
</feature>
<feature type="compositionally biased region" description="Polar residues" evidence="2">
    <location>
        <begin position="1140"/>
        <end position="1150"/>
    </location>
</feature>
<dbReference type="InterPro" id="IPR037191">
    <property type="entry name" value="VPS9_dom_sf"/>
</dbReference>
<evidence type="ECO:0000259" key="3">
    <source>
        <dbReference type="PROSITE" id="PS51205"/>
    </source>
</evidence>
<evidence type="ECO:0000313" key="4">
    <source>
        <dbReference type="EnsemblMetazoa" id="XP_030831147"/>
    </source>
</evidence>
<dbReference type="GO" id="GO:0005770">
    <property type="term" value="C:late endosome"/>
    <property type="evidence" value="ECO:0000318"/>
    <property type="project" value="GO_Central"/>
</dbReference>
<dbReference type="GO" id="GO:0000149">
    <property type="term" value="F:SNARE binding"/>
    <property type="evidence" value="ECO:0000318"/>
    <property type="project" value="GO_Central"/>
</dbReference>
<keyword evidence="1" id="KW-0040">ANK repeat</keyword>
<feature type="compositionally biased region" description="Low complexity" evidence="2">
    <location>
        <begin position="938"/>
        <end position="953"/>
    </location>
</feature>
<dbReference type="GO" id="GO:0005886">
    <property type="term" value="C:plasma membrane"/>
    <property type="evidence" value="ECO:0000318"/>
    <property type="project" value="GO_Central"/>
</dbReference>
<feature type="repeat" description="ANK" evidence="1">
    <location>
        <begin position="519"/>
        <end position="551"/>
    </location>
</feature>
<dbReference type="Pfam" id="PF00023">
    <property type="entry name" value="Ank"/>
    <property type="match status" value="3"/>
</dbReference>
<feature type="region of interest" description="Disordered" evidence="2">
    <location>
        <begin position="386"/>
        <end position="406"/>
    </location>
</feature>
<reference evidence="5" key="1">
    <citation type="submission" date="2015-02" db="EMBL/GenBank/DDBJ databases">
        <title>Genome sequencing for Strongylocentrotus purpuratus.</title>
        <authorList>
            <person name="Murali S."/>
            <person name="Liu Y."/>
            <person name="Vee V."/>
            <person name="English A."/>
            <person name="Wang M."/>
            <person name="Skinner E."/>
            <person name="Han Y."/>
            <person name="Muzny D.M."/>
            <person name="Worley K.C."/>
            <person name="Gibbs R.A."/>
        </authorList>
    </citation>
    <scope>NUCLEOTIDE SEQUENCE</scope>
</reference>
<dbReference type="InParanoid" id="A0A7M7N4J4"/>
<dbReference type="GO" id="GO:0005085">
    <property type="term" value="F:guanyl-nucleotide exchange factor activity"/>
    <property type="evidence" value="ECO:0000318"/>
    <property type="project" value="GO_Central"/>
</dbReference>
<feature type="repeat" description="ANK" evidence="1">
    <location>
        <begin position="552"/>
        <end position="573"/>
    </location>
</feature>
<reference evidence="4" key="2">
    <citation type="submission" date="2021-01" db="UniProtKB">
        <authorList>
            <consortium name="EnsemblMetazoa"/>
        </authorList>
    </citation>
    <scope>IDENTIFICATION</scope>
</reference>
<dbReference type="CDD" id="cd22885">
    <property type="entry name" value="ANKRD27_zf1"/>
    <property type="match status" value="1"/>
</dbReference>
<feature type="repeat" description="ANK" evidence="1">
    <location>
        <begin position="590"/>
        <end position="622"/>
    </location>
</feature>
<dbReference type="Proteomes" id="UP000007110">
    <property type="component" value="Unassembled WGS sequence"/>
</dbReference>
<name>A0A7M7N4J4_STRPU</name>
<dbReference type="GO" id="GO:0005769">
    <property type="term" value="C:early endosome"/>
    <property type="evidence" value="ECO:0000318"/>
    <property type="project" value="GO_Central"/>
</dbReference>
<feature type="domain" description="VPS9" evidence="3">
    <location>
        <begin position="238"/>
        <end position="379"/>
    </location>
</feature>
<dbReference type="PRINTS" id="PR01415">
    <property type="entry name" value="ANKYRIN"/>
</dbReference>
<protein>
    <recommendedName>
        <fullName evidence="3">VPS9 domain-containing protein</fullName>
    </recommendedName>
</protein>
<dbReference type="Pfam" id="PF12796">
    <property type="entry name" value="Ank_2"/>
    <property type="match status" value="2"/>
</dbReference>
<keyword evidence="5" id="KW-1185">Reference proteome</keyword>
<feature type="compositionally biased region" description="Basic and acidic residues" evidence="2">
    <location>
        <begin position="1251"/>
        <end position="1281"/>
    </location>
</feature>
<feature type="repeat" description="ANK" evidence="1">
    <location>
        <begin position="808"/>
        <end position="840"/>
    </location>
</feature>
<dbReference type="InterPro" id="IPR036770">
    <property type="entry name" value="Ankyrin_rpt-contain_sf"/>
</dbReference>
<dbReference type="PROSITE" id="PS51205">
    <property type="entry name" value="VPS9"/>
    <property type="match status" value="1"/>
</dbReference>
<feature type="region of interest" description="Disordered" evidence="2">
    <location>
        <begin position="1186"/>
        <end position="1232"/>
    </location>
</feature>
<dbReference type="PROSITE" id="PS50088">
    <property type="entry name" value="ANK_REPEAT"/>
    <property type="match status" value="8"/>
</dbReference>
<dbReference type="SMART" id="SM00167">
    <property type="entry name" value="VPS9"/>
    <property type="match status" value="1"/>
</dbReference>
<dbReference type="SMART" id="SM00248">
    <property type="entry name" value="ANK"/>
    <property type="match status" value="8"/>
</dbReference>
<dbReference type="SUPFAM" id="SSF48403">
    <property type="entry name" value="Ankyrin repeat"/>
    <property type="match status" value="2"/>
</dbReference>
<dbReference type="RefSeq" id="XP_030831147.1">
    <property type="nucleotide sequence ID" value="XM_030975287.1"/>
</dbReference>
<accession>A0A7M7N4J4</accession>
<dbReference type="PROSITE" id="PS50297">
    <property type="entry name" value="ANK_REP_REGION"/>
    <property type="match status" value="8"/>
</dbReference>
<dbReference type="SUPFAM" id="SSF109993">
    <property type="entry name" value="VPS9 domain"/>
    <property type="match status" value="1"/>
</dbReference>
<dbReference type="GO" id="GO:0048812">
    <property type="term" value="P:neuron projection morphogenesis"/>
    <property type="evidence" value="ECO:0000318"/>
    <property type="project" value="GO_Central"/>
</dbReference>
<evidence type="ECO:0000256" key="2">
    <source>
        <dbReference type="SAM" id="MobiDB-lite"/>
    </source>
</evidence>
<dbReference type="FunFam" id="1.20.1050.80:FF:000013">
    <property type="entry name" value="Ankyrin repeat domain 27 (VPS9 domain)"/>
    <property type="match status" value="1"/>
</dbReference>